<name>A0A067SRX8_GALM3</name>
<dbReference type="HOGENOM" id="CLU_029793_0_0_1"/>
<keyword evidence="1" id="KW-0472">Membrane</keyword>
<evidence type="ECO:0000313" key="3">
    <source>
        <dbReference type="Proteomes" id="UP000027222"/>
    </source>
</evidence>
<organism evidence="2 3">
    <name type="scientific">Galerina marginata (strain CBS 339.88)</name>
    <dbReference type="NCBI Taxonomy" id="685588"/>
    <lineage>
        <taxon>Eukaryota</taxon>
        <taxon>Fungi</taxon>
        <taxon>Dikarya</taxon>
        <taxon>Basidiomycota</taxon>
        <taxon>Agaricomycotina</taxon>
        <taxon>Agaricomycetes</taxon>
        <taxon>Agaricomycetidae</taxon>
        <taxon>Agaricales</taxon>
        <taxon>Agaricineae</taxon>
        <taxon>Strophariaceae</taxon>
        <taxon>Galerina</taxon>
    </lineage>
</organism>
<keyword evidence="3" id="KW-1185">Reference proteome</keyword>
<dbReference type="Proteomes" id="UP000027222">
    <property type="component" value="Unassembled WGS sequence"/>
</dbReference>
<protein>
    <submittedName>
        <fullName evidence="2">Uncharacterized protein</fullName>
    </submittedName>
</protein>
<gene>
    <name evidence="2" type="ORF">GALMADRAFT_77437</name>
</gene>
<reference evidence="3" key="1">
    <citation type="journal article" date="2014" name="Proc. Natl. Acad. Sci. U.S.A.">
        <title>Extensive sampling of basidiomycete genomes demonstrates inadequacy of the white-rot/brown-rot paradigm for wood decay fungi.</title>
        <authorList>
            <person name="Riley R."/>
            <person name="Salamov A.A."/>
            <person name="Brown D.W."/>
            <person name="Nagy L.G."/>
            <person name="Floudas D."/>
            <person name="Held B.W."/>
            <person name="Levasseur A."/>
            <person name="Lombard V."/>
            <person name="Morin E."/>
            <person name="Otillar R."/>
            <person name="Lindquist E.A."/>
            <person name="Sun H."/>
            <person name="LaButti K.M."/>
            <person name="Schmutz J."/>
            <person name="Jabbour D."/>
            <person name="Luo H."/>
            <person name="Baker S.E."/>
            <person name="Pisabarro A.G."/>
            <person name="Walton J.D."/>
            <person name="Blanchette R.A."/>
            <person name="Henrissat B."/>
            <person name="Martin F."/>
            <person name="Cullen D."/>
            <person name="Hibbett D.S."/>
            <person name="Grigoriev I.V."/>
        </authorList>
    </citation>
    <scope>NUCLEOTIDE SEQUENCE [LARGE SCALE GENOMIC DNA]</scope>
    <source>
        <strain evidence="3">CBS 339.88</strain>
    </source>
</reference>
<dbReference type="OrthoDB" id="3061861at2759"/>
<dbReference type="EMBL" id="KL142402">
    <property type="protein sequence ID" value="KDR69513.1"/>
    <property type="molecule type" value="Genomic_DNA"/>
</dbReference>
<feature type="non-terminal residue" evidence="2">
    <location>
        <position position="1"/>
    </location>
</feature>
<feature type="transmembrane region" description="Helical" evidence="1">
    <location>
        <begin position="313"/>
        <end position="332"/>
    </location>
</feature>
<dbReference type="AlphaFoldDB" id="A0A067SRX8"/>
<sequence length="338" mass="38875">RAESQDWAYLLEDSLPGELICVRRGKVLVVACGHHAMVISFGLEAHLLTMPAAVFWTIIQNDIPGSNPDAEKADKMRTFVIPETFTVNGSDQHQPRTIRILSAIVSEKYVTVLCDFSGLARMHIESKSVPWTKEDLTVGSKYWDLLFSKFKGGPDWIVEKNKAQDALLEWQLQSPISFPADPPRRPIIKEICANSNGAFSGFGRHLTNDFLGHAALHPGTPSIYICVDNELFDELFVGIPRYLKRFTNKKYITKIGRILDLKNPFRFNEDSNRHYMQSYIDFFRRCSAKISKDLYQKYLRRGLLDTHHTIGEWLLFSFQLYLLNFWMLLIITGRRILS</sequence>
<keyword evidence="1" id="KW-1133">Transmembrane helix</keyword>
<accession>A0A067SRX8</accession>
<proteinExistence type="predicted"/>
<evidence type="ECO:0000256" key="1">
    <source>
        <dbReference type="SAM" id="Phobius"/>
    </source>
</evidence>
<evidence type="ECO:0000313" key="2">
    <source>
        <dbReference type="EMBL" id="KDR69513.1"/>
    </source>
</evidence>
<keyword evidence="1" id="KW-0812">Transmembrane</keyword>